<feature type="domain" description="EF-hand" evidence="2">
    <location>
        <begin position="183"/>
        <end position="218"/>
    </location>
</feature>
<dbReference type="SUPFAM" id="SSF47473">
    <property type="entry name" value="EF-hand"/>
    <property type="match status" value="3"/>
</dbReference>
<comment type="caution">
    <text evidence="3">The sequence shown here is derived from an EMBL/GenBank/DDBJ whole genome shotgun (WGS) entry which is preliminary data.</text>
</comment>
<keyword evidence="4" id="KW-1185">Reference proteome</keyword>
<accession>A0AAD1Y1V1</accession>
<dbReference type="Proteomes" id="UP001295684">
    <property type="component" value="Unassembled WGS sequence"/>
</dbReference>
<proteinExistence type="predicted"/>
<dbReference type="Gene3D" id="1.10.238.10">
    <property type="entry name" value="EF-hand"/>
    <property type="match status" value="4"/>
</dbReference>
<keyword evidence="1" id="KW-0106">Calcium</keyword>
<dbReference type="SMART" id="SM00054">
    <property type="entry name" value="EFh"/>
    <property type="match status" value="7"/>
</dbReference>
<evidence type="ECO:0000313" key="3">
    <source>
        <dbReference type="EMBL" id="CAI2383118.1"/>
    </source>
</evidence>
<feature type="domain" description="EF-hand" evidence="2">
    <location>
        <begin position="147"/>
        <end position="182"/>
    </location>
</feature>
<dbReference type="PROSITE" id="PS50222">
    <property type="entry name" value="EF_HAND_2"/>
    <property type="match status" value="7"/>
</dbReference>
<feature type="domain" description="EF-hand" evidence="2">
    <location>
        <begin position="30"/>
        <end position="65"/>
    </location>
</feature>
<feature type="domain" description="EF-hand" evidence="2">
    <location>
        <begin position="307"/>
        <end position="342"/>
    </location>
</feature>
<dbReference type="EMBL" id="CAMPGE010025354">
    <property type="protein sequence ID" value="CAI2383118.1"/>
    <property type="molecule type" value="Genomic_DNA"/>
</dbReference>
<dbReference type="AlphaFoldDB" id="A0AAD1Y1V1"/>
<dbReference type="PANTHER" id="PTHR20875:SF2">
    <property type="entry name" value="EF-HAND CALCIUM-BINDING DOMAIN-CONTAINING PROTEIN 6"/>
    <property type="match status" value="1"/>
</dbReference>
<dbReference type="PROSITE" id="PS00018">
    <property type="entry name" value="EF_HAND_1"/>
    <property type="match status" value="4"/>
</dbReference>
<dbReference type="PANTHER" id="PTHR20875">
    <property type="entry name" value="EF-HAND CALCIUM-BINDING DOMAIN-CONTAINING PROTEIN 6-RELATED"/>
    <property type="match status" value="1"/>
</dbReference>
<evidence type="ECO:0000313" key="4">
    <source>
        <dbReference type="Proteomes" id="UP001295684"/>
    </source>
</evidence>
<dbReference type="Pfam" id="PF13499">
    <property type="entry name" value="EF-hand_7"/>
    <property type="match status" value="1"/>
</dbReference>
<protein>
    <recommendedName>
        <fullName evidence="2">EF-hand domain-containing protein</fullName>
    </recommendedName>
</protein>
<feature type="domain" description="EF-hand" evidence="2">
    <location>
        <begin position="747"/>
        <end position="782"/>
    </location>
</feature>
<feature type="domain" description="EF-hand" evidence="2">
    <location>
        <begin position="516"/>
        <end position="551"/>
    </location>
</feature>
<dbReference type="GO" id="GO:0005509">
    <property type="term" value="F:calcium ion binding"/>
    <property type="evidence" value="ECO:0007669"/>
    <property type="project" value="InterPro"/>
</dbReference>
<gene>
    <name evidence="3" type="ORF">ECRASSUSDP1_LOCUS24609</name>
</gene>
<organism evidence="3 4">
    <name type="scientific">Euplotes crassus</name>
    <dbReference type="NCBI Taxonomy" id="5936"/>
    <lineage>
        <taxon>Eukaryota</taxon>
        <taxon>Sar</taxon>
        <taxon>Alveolata</taxon>
        <taxon>Ciliophora</taxon>
        <taxon>Intramacronucleata</taxon>
        <taxon>Spirotrichea</taxon>
        <taxon>Hypotrichia</taxon>
        <taxon>Euplotida</taxon>
        <taxon>Euplotidae</taxon>
        <taxon>Moneuplotes</taxon>
    </lineage>
</organism>
<dbReference type="InterPro" id="IPR018247">
    <property type="entry name" value="EF_Hand_1_Ca_BS"/>
</dbReference>
<dbReference type="InterPro" id="IPR002048">
    <property type="entry name" value="EF_hand_dom"/>
</dbReference>
<evidence type="ECO:0000259" key="2">
    <source>
        <dbReference type="PROSITE" id="PS50222"/>
    </source>
</evidence>
<dbReference type="GO" id="GO:0005654">
    <property type="term" value="C:nucleoplasm"/>
    <property type="evidence" value="ECO:0007669"/>
    <property type="project" value="TreeGrafter"/>
</dbReference>
<dbReference type="InterPro" id="IPR011992">
    <property type="entry name" value="EF-hand-dom_pair"/>
</dbReference>
<dbReference type="InterPro" id="IPR052603">
    <property type="entry name" value="EFCB6"/>
</dbReference>
<feature type="domain" description="EF-hand" evidence="2">
    <location>
        <begin position="873"/>
        <end position="908"/>
    </location>
</feature>
<reference evidence="3" key="1">
    <citation type="submission" date="2023-07" db="EMBL/GenBank/DDBJ databases">
        <authorList>
            <consortium name="AG Swart"/>
            <person name="Singh M."/>
            <person name="Singh A."/>
            <person name="Seah K."/>
            <person name="Emmerich C."/>
        </authorList>
    </citation>
    <scope>NUCLEOTIDE SEQUENCE</scope>
    <source>
        <strain evidence="3">DP1</strain>
    </source>
</reference>
<evidence type="ECO:0000256" key="1">
    <source>
        <dbReference type="ARBA" id="ARBA00022837"/>
    </source>
</evidence>
<name>A0AAD1Y1V1_EUPCR</name>
<sequence>MSKPNATIASRKDLERFHEMKSKIRKEMKTLYKTAENAFAEMDFNGNGYVEEENFFQTLLSYKLPYSREEILKLFEHEKWFIRAPEKKIGYELFKKSFFPHSFIGEEQEEEKDEINFEQISDDKVKSDILVARMKKIEELLRQKFSNNWTSIRKAFLDIDMDYDGYITAEDIARQFGKDNKKLDFRDLRTLIKNRDSKRKGKVDFKDFCRWMGGAIEPSETFYFRHDSLKNPQYEENLVKQNKSSGESKKIVSDKIMNSNLMKRILDKISTQWKTLKKAFSDLNQGKNGWISEVDLKKYLVNWGLNITDEQFTEFYNFLDYDKDGHITYEDFKQSVGSVISPVEFLYFRQDLPLQKIVRCKHSNCWEETKGLGNYCHMHKKIVTDKTLRLVSKIQNELGRENWSSFVSDLKNGCDSVYQYQITIKNFFKIIKKYNINVNQDDRNELIECFHLKDEGNVKEINVRPIFDFGKTKAINKIYKTIDLEQREDDEELSINQKKLMIISEDDFFKILTQKPAMLDFWKNIRKQDADSNGFLTLTELSSTFQLFYPKLKGKSLFKIFKPFTSIQNKQLVDYKKFKDYIDDRMVAYTSQFVMKSPSKSEISRNNYIRESHTTNHKNLPTLARDIKSPSMLRMEQMKEDILRAADSSPLLKASKHLSKPHNDISSPKLDIKKRTALDGLISPRSSRVSIQRGKNQQRYNQNLITGGKRVLSPDGISGKSKFSQYSTFSASFFPKSNDALKQKLEYEWKNIFRSLSSIDINSSGFVTKKEFTTCIEKNGVYLTRDELAKLIKAYSHNGEVNYVKISTELGLHKNSFDYMRSSLKYLKNASLLKSIQGINDSKSQLGEFMKGAKTDRVHRESTKGAIKFVLENKRDAIDKLINGFDKSHSGTIDRKDFTNILKTMGIYLGPTGLAQHNVKGDQIDYNSFIHAHTAN</sequence>